<sequence>MSTAVLSVVVLALVVLVATVRPVNMGALAFVASFVVGGLIGGEAPKDVLAAFPADIFLVLVGVTYLFAIARRNGTVGWAIDASFRAVHGKAAAIPWVFFLLSAALCGIGALSHAVALILMPAGMTIAAAHGVRPLLVVIMVGMGATAGSFSPLGVLGVVVRGIQVRNGLPVDPNALFLPPWSSGSPRPRSPRSSCGHAPRMPTAARCAPTAAPAPRRRRRPRPGRRSPRARRWPGSPCWWSARSASASTSGSSP</sequence>
<feature type="domain" description="Dicarboxylate carrier MatC N-terminal" evidence="3">
    <location>
        <begin position="1"/>
        <end position="149"/>
    </location>
</feature>
<feature type="compositionally biased region" description="Low complexity" evidence="1">
    <location>
        <begin position="180"/>
        <end position="214"/>
    </location>
</feature>
<dbReference type="InterPro" id="IPR009827">
    <property type="entry name" value="MatC_N"/>
</dbReference>
<feature type="region of interest" description="Disordered" evidence="1">
    <location>
        <begin position="180"/>
        <end position="254"/>
    </location>
</feature>
<protein>
    <recommendedName>
        <fullName evidence="3">Dicarboxylate carrier MatC N-terminal domain-containing protein</fullName>
    </recommendedName>
</protein>
<feature type="transmembrane region" description="Helical" evidence="2">
    <location>
        <begin position="49"/>
        <end position="70"/>
    </location>
</feature>
<keyword evidence="2" id="KW-0472">Membrane</keyword>
<keyword evidence="2" id="KW-0812">Transmembrane</keyword>
<feature type="compositionally biased region" description="Low complexity" evidence="1">
    <location>
        <begin position="241"/>
        <end position="254"/>
    </location>
</feature>
<dbReference type="Pfam" id="PF07158">
    <property type="entry name" value="MatC_N"/>
    <property type="match status" value="1"/>
</dbReference>
<evidence type="ECO:0000313" key="4">
    <source>
        <dbReference type="EMBL" id="GAA0899532.1"/>
    </source>
</evidence>
<dbReference type="Proteomes" id="UP001499967">
    <property type="component" value="Unassembled WGS sequence"/>
</dbReference>
<feature type="compositionally biased region" description="Basic residues" evidence="1">
    <location>
        <begin position="215"/>
        <end position="232"/>
    </location>
</feature>
<feature type="transmembrane region" description="Helical" evidence="2">
    <location>
        <begin position="135"/>
        <end position="160"/>
    </location>
</feature>
<proteinExistence type="predicted"/>
<dbReference type="RefSeq" id="WP_343945459.1">
    <property type="nucleotide sequence ID" value="NZ_BAAAHP010000209.1"/>
</dbReference>
<organism evidence="4 5">
    <name type="scientific">Pseudonocardia zijingensis</name>
    <dbReference type="NCBI Taxonomy" id="153376"/>
    <lineage>
        <taxon>Bacteria</taxon>
        <taxon>Bacillati</taxon>
        <taxon>Actinomycetota</taxon>
        <taxon>Actinomycetes</taxon>
        <taxon>Pseudonocardiales</taxon>
        <taxon>Pseudonocardiaceae</taxon>
        <taxon>Pseudonocardia</taxon>
    </lineage>
</organism>
<evidence type="ECO:0000313" key="5">
    <source>
        <dbReference type="Proteomes" id="UP001499967"/>
    </source>
</evidence>
<keyword evidence="5" id="KW-1185">Reference proteome</keyword>
<evidence type="ECO:0000256" key="1">
    <source>
        <dbReference type="SAM" id="MobiDB-lite"/>
    </source>
</evidence>
<gene>
    <name evidence="4" type="ORF">GCM10009559_64200</name>
</gene>
<name>A0ABP3YMT5_9PSEU</name>
<keyword evidence="2" id="KW-1133">Transmembrane helix</keyword>
<comment type="caution">
    <text evidence="4">The sequence shown here is derived from an EMBL/GenBank/DDBJ whole genome shotgun (WGS) entry which is preliminary data.</text>
</comment>
<dbReference type="EMBL" id="BAAAHP010000209">
    <property type="protein sequence ID" value="GAA0899532.1"/>
    <property type="molecule type" value="Genomic_DNA"/>
</dbReference>
<feature type="transmembrane region" description="Helical" evidence="2">
    <location>
        <begin position="91"/>
        <end position="115"/>
    </location>
</feature>
<accession>A0ABP3YMT5</accession>
<reference evidence="5" key="1">
    <citation type="journal article" date="2019" name="Int. J. Syst. Evol. Microbiol.">
        <title>The Global Catalogue of Microorganisms (GCM) 10K type strain sequencing project: providing services to taxonomists for standard genome sequencing and annotation.</title>
        <authorList>
            <consortium name="The Broad Institute Genomics Platform"/>
            <consortium name="The Broad Institute Genome Sequencing Center for Infectious Disease"/>
            <person name="Wu L."/>
            <person name="Ma J."/>
        </authorList>
    </citation>
    <scope>NUCLEOTIDE SEQUENCE [LARGE SCALE GENOMIC DNA]</scope>
    <source>
        <strain evidence="5">JCM 11117</strain>
    </source>
</reference>
<evidence type="ECO:0000256" key="2">
    <source>
        <dbReference type="SAM" id="Phobius"/>
    </source>
</evidence>
<evidence type="ECO:0000259" key="3">
    <source>
        <dbReference type="Pfam" id="PF07158"/>
    </source>
</evidence>